<dbReference type="Pfam" id="PF09581">
    <property type="entry name" value="Spore_III_AF"/>
    <property type="match status" value="1"/>
</dbReference>
<feature type="transmembrane region" description="Helical" evidence="2">
    <location>
        <begin position="26"/>
        <end position="44"/>
    </location>
</feature>
<keyword evidence="4" id="KW-1185">Reference proteome</keyword>
<dbReference type="OrthoDB" id="1681124at2"/>
<dbReference type="AlphaFoldDB" id="A0A845L0L8"/>
<gene>
    <name evidence="3" type="ORF">GTO91_01840</name>
</gene>
<keyword evidence="2" id="KW-0812">Transmembrane</keyword>
<dbReference type="Proteomes" id="UP000463470">
    <property type="component" value="Unassembled WGS sequence"/>
</dbReference>
<name>A0A845L0L8_9FIRM</name>
<sequence length="219" mass="23197">MLLIILVGTLLDMLLPNGRLQSLVRLVAGLFIMVAVLNPIMSWVNKNNWAATLGGDMPAQAVSGYDEIRRRGEALREEGLHQAREEAKSRLQRQVEALVGLKPGVQAASAQVDLGGQGEDKTAIGQITVTLRPDGAGKAGNGRKEAVAPVMVDDVHVREPASAPGAAPSSAQGTVPSNAPGVVPSQNEGTDREATAQEIIRTLSGFYGVPPERIRVLWE</sequence>
<proteinExistence type="predicted"/>
<evidence type="ECO:0000313" key="3">
    <source>
        <dbReference type="EMBL" id="MZP28465.1"/>
    </source>
</evidence>
<keyword evidence="2" id="KW-1133">Transmembrane helix</keyword>
<dbReference type="InterPro" id="IPR014245">
    <property type="entry name" value="Spore_III_AF"/>
</dbReference>
<evidence type="ECO:0008006" key="5">
    <source>
        <dbReference type="Google" id="ProtNLM"/>
    </source>
</evidence>
<keyword evidence="2" id="KW-0472">Membrane</keyword>
<evidence type="ECO:0000313" key="4">
    <source>
        <dbReference type="Proteomes" id="UP000463470"/>
    </source>
</evidence>
<dbReference type="EMBL" id="WXEY01000001">
    <property type="protein sequence ID" value="MZP28465.1"/>
    <property type="molecule type" value="Genomic_DNA"/>
</dbReference>
<dbReference type="RefSeq" id="WP_161253935.1">
    <property type="nucleotide sequence ID" value="NZ_WXEY01000001.1"/>
</dbReference>
<organism evidence="3 4">
    <name type="scientific">Heliomicrobium undosum</name>
    <dbReference type="NCBI Taxonomy" id="121734"/>
    <lineage>
        <taxon>Bacteria</taxon>
        <taxon>Bacillati</taxon>
        <taxon>Bacillota</taxon>
        <taxon>Clostridia</taxon>
        <taxon>Eubacteriales</taxon>
        <taxon>Heliobacteriaceae</taxon>
        <taxon>Heliomicrobium</taxon>
    </lineage>
</organism>
<evidence type="ECO:0000256" key="2">
    <source>
        <dbReference type="SAM" id="Phobius"/>
    </source>
</evidence>
<feature type="compositionally biased region" description="Low complexity" evidence="1">
    <location>
        <begin position="160"/>
        <end position="171"/>
    </location>
</feature>
<comment type="caution">
    <text evidence="3">The sequence shown here is derived from an EMBL/GenBank/DDBJ whole genome shotgun (WGS) entry which is preliminary data.</text>
</comment>
<accession>A0A845L0L8</accession>
<reference evidence="3 4" key="1">
    <citation type="submission" date="2020-01" db="EMBL/GenBank/DDBJ databases">
        <title>Whole-genome sequence of Heliobacterium undosum DSM 13378.</title>
        <authorList>
            <person name="Kyndt J.A."/>
            <person name="Meyer T.E."/>
        </authorList>
    </citation>
    <scope>NUCLEOTIDE SEQUENCE [LARGE SCALE GENOMIC DNA]</scope>
    <source>
        <strain evidence="3 4">DSM 13378</strain>
    </source>
</reference>
<evidence type="ECO:0000256" key="1">
    <source>
        <dbReference type="SAM" id="MobiDB-lite"/>
    </source>
</evidence>
<feature type="region of interest" description="Disordered" evidence="1">
    <location>
        <begin position="160"/>
        <end position="192"/>
    </location>
</feature>
<protein>
    <recommendedName>
        <fullName evidence="5">Stage III sporulation protein AF</fullName>
    </recommendedName>
</protein>